<dbReference type="PANTHER" id="PTHR43856:SF1">
    <property type="entry name" value="MITOCHONDRIAL CARDIOLIPIN HYDROLASE"/>
    <property type="match status" value="1"/>
</dbReference>
<keyword evidence="8" id="KW-0472">Membrane</keyword>
<comment type="similarity">
    <text evidence="2">Belongs to the phospholipase D family.</text>
</comment>
<feature type="region of interest" description="Disordered" evidence="7">
    <location>
        <begin position="17"/>
        <end position="37"/>
    </location>
</feature>
<dbReference type="PROSITE" id="PS50035">
    <property type="entry name" value="PLD"/>
    <property type="match status" value="1"/>
</dbReference>
<evidence type="ECO:0000256" key="1">
    <source>
        <dbReference type="ARBA" id="ARBA00000798"/>
    </source>
</evidence>
<evidence type="ECO:0000313" key="10">
    <source>
        <dbReference type="EMBL" id="GGN92151.1"/>
    </source>
</evidence>
<keyword evidence="8" id="KW-1133">Transmembrane helix</keyword>
<feature type="domain" description="PLD phosphodiesterase" evidence="9">
    <location>
        <begin position="418"/>
        <end position="449"/>
    </location>
</feature>
<name>A0ABQ2KTA5_9BACL</name>
<dbReference type="InterPro" id="IPR025202">
    <property type="entry name" value="PLD-like_dom"/>
</dbReference>
<reference evidence="11" key="1">
    <citation type="journal article" date="2019" name="Int. J. Syst. Evol. Microbiol.">
        <title>The Global Catalogue of Microorganisms (GCM) 10K type strain sequencing project: providing services to taxonomists for standard genome sequencing and annotation.</title>
        <authorList>
            <consortium name="The Broad Institute Genomics Platform"/>
            <consortium name="The Broad Institute Genome Sequencing Center for Infectious Disease"/>
            <person name="Wu L."/>
            <person name="Ma J."/>
        </authorList>
    </citation>
    <scope>NUCLEOTIDE SEQUENCE [LARGE SCALE GENOMIC DNA]</scope>
    <source>
        <strain evidence="11">CGMCC 1.6964</strain>
    </source>
</reference>
<dbReference type="InterPro" id="IPR051406">
    <property type="entry name" value="PLD_domain"/>
</dbReference>
<dbReference type="CDD" id="cd09130">
    <property type="entry name" value="PLDc_unchar2_2"/>
    <property type="match status" value="1"/>
</dbReference>
<keyword evidence="8" id="KW-0812">Transmembrane</keyword>
<comment type="caution">
    <text evidence="10">The sequence shown here is derived from an EMBL/GenBank/DDBJ whole genome shotgun (WGS) entry which is preliminary data.</text>
</comment>
<dbReference type="Pfam" id="PF13091">
    <property type="entry name" value="PLDc_2"/>
    <property type="match status" value="1"/>
</dbReference>
<evidence type="ECO:0000256" key="6">
    <source>
        <dbReference type="ARBA" id="ARBA00023098"/>
    </source>
</evidence>
<keyword evidence="6" id="KW-0443">Lipid metabolism</keyword>
<accession>A0ABQ2KTA5</accession>
<keyword evidence="4" id="KW-0378">Hydrolase</keyword>
<evidence type="ECO:0000256" key="8">
    <source>
        <dbReference type="SAM" id="Phobius"/>
    </source>
</evidence>
<evidence type="ECO:0000256" key="2">
    <source>
        <dbReference type="ARBA" id="ARBA00008664"/>
    </source>
</evidence>
<protein>
    <recommendedName>
        <fullName evidence="3">phospholipase D</fullName>
        <ecNumber evidence="3">3.1.4.4</ecNumber>
    </recommendedName>
</protein>
<organism evidence="10 11">
    <name type="scientific">Saccharibacillus kuerlensis</name>
    <dbReference type="NCBI Taxonomy" id="459527"/>
    <lineage>
        <taxon>Bacteria</taxon>
        <taxon>Bacillati</taxon>
        <taxon>Bacillota</taxon>
        <taxon>Bacilli</taxon>
        <taxon>Bacillales</taxon>
        <taxon>Paenibacillaceae</taxon>
        <taxon>Saccharibacillus</taxon>
    </lineage>
</organism>
<dbReference type="EMBL" id="BMLN01000001">
    <property type="protein sequence ID" value="GGN92151.1"/>
    <property type="molecule type" value="Genomic_DNA"/>
</dbReference>
<keyword evidence="5" id="KW-0442">Lipid degradation</keyword>
<evidence type="ECO:0000259" key="9">
    <source>
        <dbReference type="PROSITE" id="PS50035"/>
    </source>
</evidence>
<sequence length="518" mass="58666">MWDDQLWKTHRSGTIMRSHEKGGRTRRSGSGPKAPVSVSRGRMVRIALLLLVLWLLGVILFQMNKPLPEGVSYESPVYRTDQVDFLYDLTYPAQTSEFTQERQIFDRTIELIGEAEQFIVFDVFLFNNYIHEGQQYPKVSAKLAKTLIERKQAVPELDIVFITDEVNTNYGSAPNLLLESMKKAGIRVIITNTDPLRDSTPIYSAFWRTFIQWFGQSGNGWIPNLMATDGPDITLRSYMKVLNVKANHRKAFITEKAAIVSSGNIHDASAYHSNTALEVSGPIIGDMLKAEQAVLNFSGGGTLPIYSGAAETGTDGQYGIQYLTEGKTYDRALKEIGSASSGDTIWMGMFYLADKKILEALNEAVDRGVTVRLVLDPNENAFGRDKIGIPNRPVAAQLHDKAQDEAQGRLEIRWYNTVKEQYHTKMMFVDRTDGESSVLAGSTNFTPRNLKDYNLENELFVQGAKDSELIGDVRNYFERIWNNEDAEYTNELEKHLEKTTWLKDLVYRIQMRLGFTTF</sequence>
<dbReference type="Proteomes" id="UP000606653">
    <property type="component" value="Unassembled WGS sequence"/>
</dbReference>
<comment type="catalytic activity">
    <reaction evidence="1">
        <text>a 1,2-diacyl-sn-glycero-3-phosphocholine + H2O = a 1,2-diacyl-sn-glycero-3-phosphate + choline + H(+)</text>
        <dbReference type="Rhea" id="RHEA:14445"/>
        <dbReference type="ChEBI" id="CHEBI:15354"/>
        <dbReference type="ChEBI" id="CHEBI:15377"/>
        <dbReference type="ChEBI" id="CHEBI:15378"/>
        <dbReference type="ChEBI" id="CHEBI:57643"/>
        <dbReference type="ChEBI" id="CHEBI:58608"/>
        <dbReference type="EC" id="3.1.4.4"/>
    </reaction>
</comment>
<keyword evidence="11" id="KW-1185">Reference proteome</keyword>
<feature type="transmembrane region" description="Helical" evidence="8">
    <location>
        <begin position="43"/>
        <end position="63"/>
    </location>
</feature>
<evidence type="ECO:0000313" key="11">
    <source>
        <dbReference type="Proteomes" id="UP000606653"/>
    </source>
</evidence>
<gene>
    <name evidence="10" type="ORF">GCM10010969_04330</name>
</gene>
<dbReference type="InterPro" id="IPR001736">
    <property type="entry name" value="PLipase_D/transphosphatidylase"/>
</dbReference>
<evidence type="ECO:0000256" key="3">
    <source>
        <dbReference type="ARBA" id="ARBA00012027"/>
    </source>
</evidence>
<dbReference type="PANTHER" id="PTHR43856">
    <property type="entry name" value="CARDIOLIPIN HYDROLASE"/>
    <property type="match status" value="1"/>
</dbReference>
<evidence type="ECO:0000256" key="4">
    <source>
        <dbReference type="ARBA" id="ARBA00022801"/>
    </source>
</evidence>
<evidence type="ECO:0000256" key="5">
    <source>
        <dbReference type="ARBA" id="ARBA00022963"/>
    </source>
</evidence>
<dbReference type="EC" id="3.1.4.4" evidence="3"/>
<dbReference type="RefSeq" id="WP_018975368.1">
    <property type="nucleotide sequence ID" value="NZ_BMLN01000001.1"/>
</dbReference>
<dbReference type="Gene3D" id="3.30.870.10">
    <property type="entry name" value="Endonuclease Chain A"/>
    <property type="match status" value="2"/>
</dbReference>
<evidence type="ECO:0000256" key="7">
    <source>
        <dbReference type="SAM" id="MobiDB-lite"/>
    </source>
</evidence>
<dbReference type="SUPFAM" id="SSF56024">
    <property type="entry name" value="Phospholipase D/nuclease"/>
    <property type="match status" value="2"/>
</dbReference>
<proteinExistence type="inferred from homology"/>
<dbReference type="CDD" id="cd09129">
    <property type="entry name" value="PLDc_unchar2_1"/>
    <property type="match status" value="1"/>
</dbReference>